<dbReference type="InterPro" id="IPR007818">
    <property type="entry name" value="SHI"/>
</dbReference>
<evidence type="ECO:0000256" key="7">
    <source>
        <dbReference type="ARBA" id="ARBA00023125"/>
    </source>
</evidence>
<dbReference type="InterPro" id="IPR006511">
    <property type="entry name" value="SHI_C"/>
</dbReference>
<comment type="similarity">
    <text evidence="2">Belongs to the SHI protein family.</text>
</comment>
<dbReference type="GO" id="GO:0045893">
    <property type="term" value="P:positive regulation of DNA-templated transcription"/>
    <property type="evidence" value="ECO:0007669"/>
    <property type="project" value="TreeGrafter"/>
</dbReference>
<evidence type="ECO:0000256" key="10">
    <source>
        <dbReference type="ARBA" id="ARBA00023294"/>
    </source>
</evidence>
<evidence type="ECO:0000256" key="9">
    <source>
        <dbReference type="ARBA" id="ARBA00023242"/>
    </source>
</evidence>
<evidence type="ECO:0000256" key="11">
    <source>
        <dbReference type="SAM" id="MobiDB-lite"/>
    </source>
</evidence>
<evidence type="ECO:0000256" key="4">
    <source>
        <dbReference type="ARBA" id="ARBA00022723"/>
    </source>
</evidence>
<protein>
    <submittedName>
        <fullName evidence="12">Uncharacterized protein</fullName>
    </submittedName>
</protein>
<comment type="subcellular location">
    <subcellularLocation>
        <location evidence="1">Nucleus</location>
    </subcellularLocation>
</comment>
<feature type="compositionally biased region" description="Low complexity" evidence="11">
    <location>
        <begin position="193"/>
        <end position="207"/>
    </location>
</feature>
<dbReference type="EMBL" id="CM031837">
    <property type="protein sequence ID" value="KAG6679915.1"/>
    <property type="molecule type" value="Genomic_DNA"/>
</dbReference>
<keyword evidence="3" id="KW-0217">Developmental protein</keyword>
<keyword evidence="5" id="KW-0862">Zinc</keyword>
<accession>A0A922DDC1</accession>
<keyword evidence="8" id="KW-0010">Activator</keyword>
<dbReference type="NCBIfam" id="TIGR01624">
    <property type="entry name" value="LRP1_Cterm"/>
    <property type="match status" value="1"/>
</dbReference>
<organism evidence="12 13">
    <name type="scientific">Carya illinoinensis</name>
    <name type="common">Pecan</name>
    <dbReference type="NCBI Taxonomy" id="32201"/>
    <lineage>
        <taxon>Eukaryota</taxon>
        <taxon>Viridiplantae</taxon>
        <taxon>Streptophyta</taxon>
        <taxon>Embryophyta</taxon>
        <taxon>Tracheophyta</taxon>
        <taxon>Spermatophyta</taxon>
        <taxon>Magnoliopsida</taxon>
        <taxon>eudicotyledons</taxon>
        <taxon>Gunneridae</taxon>
        <taxon>Pentapetalae</taxon>
        <taxon>rosids</taxon>
        <taxon>fabids</taxon>
        <taxon>Fagales</taxon>
        <taxon>Juglandaceae</taxon>
        <taxon>Carya</taxon>
    </lineage>
</organism>
<evidence type="ECO:0000256" key="2">
    <source>
        <dbReference type="ARBA" id="ARBA00006911"/>
    </source>
</evidence>
<comment type="caution">
    <text evidence="12">The sequence shown here is derived from an EMBL/GenBank/DDBJ whole genome shotgun (WGS) entry which is preliminary data.</text>
</comment>
<evidence type="ECO:0000313" key="13">
    <source>
        <dbReference type="Proteomes" id="UP000811246"/>
    </source>
</evidence>
<gene>
    <name evidence="12" type="ORF">I3842_13G013700</name>
</gene>
<evidence type="ECO:0000256" key="8">
    <source>
        <dbReference type="ARBA" id="ARBA00023159"/>
    </source>
</evidence>
<feature type="compositionally biased region" description="Low complexity" evidence="11">
    <location>
        <begin position="173"/>
        <end position="182"/>
    </location>
</feature>
<dbReference type="AlphaFoldDB" id="A0A922DDC1"/>
<evidence type="ECO:0000313" key="12">
    <source>
        <dbReference type="EMBL" id="KAG6679915.1"/>
    </source>
</evidence>
<evidence type="ECO:0000256" key="1">
    <source>
        <dbReference type="ARBA" id="ARBA00004123"/>
    </source>
</evidence>
<keyword evidence="4" id="KW-0479">Metal-binding</keyword>
<keyword evidence="10" id="KW-0927">Auxin signaling pathway</keyword>
<dbReference type="GO" id="GO:0003677">
    <property type="term" value="F:DNA binding"/>
    <property type="evidence" value="ECO:0007669"/>
    <property type="project" value="UniProtKB-KW"/>
</dbReference>
<feature type="compositionally biased region" description="Polar residues" evidence="11">
    <location>
        <begin position="278"/>
        <end position="287"/>
    </location>
</feature>
<sequence length="315" mass="33447">MVTQVEKFGPSADRPCSHCSNLFHAPTNQPISADHHPNLHLPSSAALGVGLGIFPLLTATPCITPSNNGVQDCGNSNNPNCWTLKKGQELSSSNKGGLDVENDASEQMFESSGSGMRVCRDCGNKAKKDCSYRRCRTCCKSRGNDCATHVRSTWVPAARRRDRRMSVVGGDGDASSGSSSGVKRPRIEVSPPNVNATSHASTSNATTPRSTGISSSHQDASFKHSLPRQVRAPAVFRCHRVTAVSSGEAEIVYQATVSISGHVFKGFLYDHGVDDKNSFPSVSQMHLESSSRGGRNRESSSPIVAPSNAHPGSAS</sequence>
<dbReference type="PANTHER" id="PTHR31604">
    <property type="entry name" value="PROTEIN LATERAL ROOT PRIMORDIUM 1"/>
    <property type="match status" value="1"/>
</dbReference>
<dbReference type="PANTHER" id="PTHR31604:SF28">
    <property type="entry name" value="PROTEIN SHI RELATED SEQUENCE 6"/>
    <property type="match status" value="1"/>
</dbReference>
<dbReference type="GO" id="GO:0009851">
    <property type="term" value="P:auxin biosynthetic process"/>
    <property type="evidence" value="ECO:0007669"/>
    <property type="project" value="UniProtKB-KW"/>
</dbReference>
<evidence type="ECO:0000256" key="6">
    <source>
        <dbReference type="ARBA" id="ARBA00023070"/>
    </source>
</evidence>
<evidence type="ECO:0000256" key="3">
    <source>
        <dbReference type="ARBA" id="ARBA00022473"/>
    </source>
</evidence>
<dbReference type="GO" id="GO:0009734">
    <property type="term" value="P:auxin-activated signaling pathway"/>
    <property type="evidence" value="ECO:0007669"/>
    <property type="project" value="UniProtKB-KW"/>
</dbReference>
<keyword evidence="9" id="KW-0539">Nucleus</keyword>
<proteinExistence type="inferred from homology"/>
<dbReference type="GO" id="GO:0003700">
    <property type="term" value="F:DNA-binding transcription factor activity"/>
    <property type="evidence" value="ECO:0007669"/>
    <property type="project" value="InterPro"/>
</dbReference>
<feature type="compositionally biased region" description="Polar residues" evidence="11">
    <location>
        <begin position="208"/>
        <end position="219"/>
    </location>
</feature>
<reference evidence="12" key="1">
    <citation type="submission" date="2021-01" db="EMBL/GenBank/DDBJ databases">
        <authorList>
            <person name="Lovell J.T."/>
            <person name="Bentley N."/>
            <person name="Bhattarai G."/>
            <person name="Jenkins J.W."/>
            <person name="Sreedasyam A."/>
            <person name="Alarcon Y."/>
            <person name="Bock C."/>
            <person name="Boston L."/>
            <person name="Carlson J."/>
            <person name="Cervantes K."/>
            <person name="Clermont K."/>
            <person name="Krom N."/>
            <person name="Kubenka K."/>
            <person name="Mamidi S."/>
            <person name="Mattison C."/>
            <person name="Monteros M."/>
            <person name="Pisani C."/>
            <person name="Plott C."/>
            <person name="Rajasekar S."/>
            <person name="Rhein H.S."/>
            <person name="Rohla C."/>
            <person name="Song M."/>
            <person name="Hilaire R.S."/>
            <person name="Shu S."/>
            <person name="Wells L."/>
            <person name="Wang X."/>
            <person name="Webber J."/>
            <person name="Heerema R.J."/>
            <person name="Klein P."/>
            <person name="Conner P."/>
            <person name="Grauke L."/>
            <person name="Grimwood J."/>
            <person name="Schmutz J."/>
            <person name="Randall J.J."/>
        </authorList>
    </citation>
    <scope>NUCLEOTIDE SEQUENCE</scope>
    <source>
        <tissue evidence="12">Leaf</tissue>
    </source>
</reference>
<dbReference type="GO" id="GO:0005634">
    <property type="term" value="C:nucleus"/>
    <property type="evidence" value="ECO:0007669"/>
    <property type="project" value="UniProtKB-SubCell"/>
</dbReference>
<dbReference type="Pfam" id="PF05142">
    <property type="entry name" value="DUF702"/>
    <property type="match status" value="1"/>
</dbReference>
<keyword evidence="7" id="KW-0238">DNA-binding</keyword>
<feature type="region of interest" description="Disordered" evidence="11">
    <location>
        <begin position="161"/>
        <end position="225"/>
    </location>
</feature>
<dbReference type="Proteomes" id="UP000811246">
    <property type="component" value="Chromosome 13"/>
</dbReference>
<dbReference type="NCBIfam" id="TIGR01623">
    <property type="entry name" value="put_zinc_LRP1"/>
    <property type="match status" value="1"/>
</dbReference>
<evidence type="ECO:0000256" key="5">
    <source>
        <dbReference type="ARBA" id="ARBA00022833"/>
    </source>
</evidence>
<dbReference type="GO" id="GO:0046872">
    <property type="term" value="F:metal ion binding"/>
    <property type="evidence" value="ECO:0007669"/>
    <property type="project" value="UniProtKB-KW"/>
</dbReference>
<name>A0A922DDC1_CARIL</name>
<dbReference type="InterPro" id="IPR006510">
    <property type="entry name" value="Znf_LRP1"/>
</dbReference>
<keyword evidence="6" id="KW-0073">Auxin biosynthesis</keyword>
<feature type="region of interest" description="Disordered" evidence="11">
    <location>
        <begin position="278"/>
        <end position="315"/>
    </location>
</feature>